<feature type="transmembrane region" description="Helical" evidence="1">
    <location>
        <begin position="96"/>
        <end position="118"/>
    </location>
</feature>
<dbReference type="EMBL" id="HBUE01310895">
    <property type="protein sequence ID" value="CAG6583237.1"/>
    <property type="molecule type" value="Transcribed_RNA"/>
</dbReference>
<keyword evidence="1" id="KW-0472">Membrane</keyword>
<accession>A0A8D8NZ63</accession>
<keyword evidence="1" id="KW-1133">Transmembrane helix</keyword>
<proteinExistence type="predicted"/>
<name>A0A8D8NZ63_CULPI</name>
<evidence type="ECO:0000313" key="2">
    <source>
        <dbReference type="EMBL" id="CAG6583237.1"/>
    </source>
</evidence>
<dbReference type="AlphaFoldDB" id="A0A8D8NZ63"/>
<feature type="transmembrane region" description="Helical" evidence="1">
    <location>
        <begin position="50"/>
        <end position="76"/>
    </location>
</feature>
<reference evidence="2" key="1">
    <citation type="submission" date="2021-05" db="EMBL/GenBank/DDBJ databases">
        <authorList>
            <person name="Alioto T."/>
            <person name="Alioto T."/>
            <person name="Gomez Garrido J."/>
        </authorList>
    </citation>
    <scope>NUCLEOTIDE SEQUENCE</scope>
</reference>
<protein>
    <submittedName>
        <fullName evidence="2">(northern house mosquito) hypothetical protein</fullName>
    </submittedName>
</protein>
<sequence>MSKTITTRDNHQILFVFCHLLRLSGALDIYISRDSLSVLRCTSFTYENYFPFLICFFFKITIKTHILFACISNLPIVTWGRFRKKEGGFTFRIFRLLEIVWTHTVLHCLIFLFGFLMMSDDFTRHASGDSGGDYGSLMFQSFTF</sequence>
<keyword evidence="1" id="KW-0812">Transmembrane</keyword>
<dbReference type="EMBL" id="HBUE01204638">
    <property type="protein sequence ID" value="CAG6531381.1"/>
    <property type="molecule type" value="Transcribed_RNA"/>
</dbReference>
<evidence type="ECO:0000256" key="1">
    <source>
        <dbReference type="SAM" id="Phobius"/>
    </source>
</evidence>
<organism evidence="2">
    <name type="scientific">Culex pipiens</name>
    <name type="common">House mosquito</name>
    <dbReference type="NCBI Taxonomy" id="7175"/>
    <lineage>
        <taxon>Eukaryota</taxon>
        <taxon>Metazoa</taxon>
        <taxon>Ecdysozoa</taxon>
        <taxon>Arthropoda</taxon>
        <taxon>Hexapoda</taxon>
        <taxon>Insecta</taxon>
        <taxon>Pterygota</taxon>
        <taxon>Neoptera</taxon>
        <taxon>Endopterygota</taxon>
        <taxon>Diptera</taxon>
        <taxon>Nematocera</taxon>
        <taxon>Culicoidea</taxon>
        <taxon>Culicidae</taxon>
        <taxon>Culicinae</taxon>
        <taxon>Culicini</taxon>
        <taxon>Culex</taxon>
        <taxon>Culex</taxon>
    </lineage>
</organism>